<keyword evidence="2" id="KW-1133">Transmembrane helix</keyword>
<proteinExistence type="predicted"/>
<feature type="transmembrane region" description="Helical" evidence="2">
    <location>
        <begin position="225"/>
        <end position="248"/>
    </location>
</feature>
<accession>A0ABY4W4D5</accession>
<organism evidence="3 4">
    <name type="scientific">Sneathiella marina</name>
    <dbReference type="NCBI Taxonomy" id="2950108"/>
    <lineage>
        <taxon>Bacteria</taxon>
        <taxon>Pseudomonadati</taxon>
        <taxon>Pseudomonadota</taxon>
        <taxon>Alphaproteobacteria</taxon>
        <taxon>Sneathiellales</taxon>
        <taxon>Sneathiellaceae</taxon>
        <taxon>Sneathiella</taxon>
    </lineage>
</organism>
<evidence type="ECO:0000313" key="4">
    <source>
        <dbReference type="Proteomes" id="UP001056291"/>
    </source>
</evidence>
<reference evidence="3" key="1">
    <citation type="submission" date="2022-06" db="EMBL/GenBank/DDBJ databases">
        <title>Sneathiella actinostolidae sp. nov., isolated from a sea anemonein the Western Pacific Ocean.</title>
        <authorList>
            <person name="Wei M.J."/>
        </authorList>
    </citation>
    <scope>NUCLEOTIDE SEQUENCE</scope>
    <source>
        <strain evidence="3">PHK-P5</strain>
    </source>
</reference>
<evidence type="ECO:0000256" key="1">
    <source>
        <dbReference type="SAM" id="MobiDB-lite"/>
    </source>
</evidence>
<dbReference type="RefSeq" id="WP_251935600.1">
    <property type="nucleotide sequence ID" value="NZ_CP098747.1"/>
</dbReference>
<feature type="compositionally biased region" description="Polar residues" evidence="1">
    <location>
        <begin position="431"/>
        <end position="454"/>
    </location>
</feature>
<feature type="transmembrane region" description="Helical" evidence="2">
    <location>
        <begin position="199"/>
        <end position="219"/>
    </location>
</feature>
<feature type="region of interest" description="Disordered" evidence="1">
    <location>
        <begin position="413"/>
        <end position="454"/>
    </location>
</feature>
<keyword evidence="2" id="KW-0812">Transmembrane</keyword>
<dbReference type="EMBL" id="CP098747">
    <property type="protein sequence ID" value="USG62055.1"/>
    <property type="molecule type" value="Genomic_DNA"/>
</dbReference>
<dbReference type="Proteomes" id="UP001056291">
    <property type="component" value="Chromosome"/>
</dbReference>
<name>A0ABY4W4D5_9PROT</name>
<gene>
    <name evidence="3" type="ORF">NBZ79_03585</name>
</gene>
<sequence>MAGYFVFLFQPIDLRNIYMPLTRTYVNRTYPYYSAAMEFILQEAIAPMMSGPGPHYDFVDNERRMVRRAKEAYNQISKHVQLVIGRGLVEKLYNILPETSVEKINKAIETGWIEKNQSRKKKFGYGMFLPKGKKAKLGESSDFSSLFYDKKFQFFVKNQFEGFLIPLRGIATTLEQNQGEINRLLYAHTLVTNYPRRSLIGSGIMLGFLVALLLLEYFMQTEDDFLNYMTRVSQISIIFSVFLLYWYIIPADIEDFKLTTNENDTIQNTTLYNEASEVFLDTVWERARFHEEEPDKITRKKITELFIEKSRNLTEIANSIGIGTNDVLIDDIVYVILGYLYSMCDVEYKQAIDTTMDDIQALRDKFDKEDAKKDKMREKSWVRFGISKAAKLKNTLTMTIRYARGQTIVTLDTEENSEAENDVTKDPSSLILGSSQPQTEEAPSSTSTIVKKNE</sequence>
<keyword evidence="2" id="KW-0472">Membrane</keyword>
<keyword evidence="4" id="KW-1185">Reference proteome</keyword>
<protein>
    <submittedName>
        <fullName evidence="3">Uncharacterized protein</fullName>
    </submittedName>
</protein>
<evidence type="ECO:0000313" key="3">
    <source>
        <dbReference type="EMBL" id="USG62055.1"/>
    </source>
</evidence>
<evidence type="ECO:0000256" key="2">
    <source>
        <dbReference type="SAM" id="Phobius"/>
    </source>
</evidence>